<evidence type="ECO:0000313" key="1">
    <source>
        <dbReference type="EMBL" id="CAB4876712.1"/>
    </source>
</evidence>
<dbReference type="Gene3D" id="3.40.1500.20">
    <property type="match status" value="1"/>
</dbReference>
<sequence>MSIVQPTCDSWAATLSAFLTQSQVDRTDFVSPESGKPAGSLTVSEGFTSSGAKVRIVDTRLFIADLGLDAAMIHAFAPSQSTSPHLLSDLATMQDPTDDGQRRTTWHFHVDLMPRVDLVTAPEFIDAVYPPITQAYNDAYAIADMLPIAVPHRLRSLASPWLVGAIVLPTDNVATSQAFNAYAKHWHELVNSPPLVSDPVIQRARDIAHRGAMFNDETDPVWQHLAKLVGQTDTNKVLAAIRNPVD</sequence>
<organism evidence="1">
    <name type="scientific">freshwater metagenome</name>
    <dbReference type="NCBI Taxonomy" id="449393"/>
    <lineage>
        <taxon>unclassified sequences</taxon>
        <taxon>metagenomes</taxon>
        <taxon>ecological metagenomes</taxon>
    </lineage>
</organism>
<gene>
    <name evidence="1" type="ORF">UFOPK3401_01120</name>
</gene>
<accession>A0A6J7E0X2</accession>
<name>A0A6J7E0X2_9ZZZZ</name>
<dbReference type="EMBL" id="CAFBLM010000054">
    <property type="protein sequence ID" value="CAB4876712.1"/>
    <property type="molecule type" value="Genomic_DNA"/>
</dbReference>
<reference evidence="1" key="1">
    <citation type="submission" date="2020-05" db="EMBL/GenBank/DDBJ databases">
        <authorList>
            <person name="Chiriac C."/>
            <person name="Salcher M."/>
            <person name="Ghai R."/>
            <person name="Kavagutti S V."/>
        </authorList>
    </citation>
    <scope>NUCLEOTIDE SEQUENCE</scope>
</reference>
<proteinExistence type="predicted"/>
<dbReference type="AlphaFoldDB" id="A0A6J7E0X2"/>
<protein>
    <submittedName>
        <fullName evidence="1">Unannotated protein</fullName>
    </submittedName>
</protein>